<evidence type="ECO:0000313" key="4">
    <source>
        <dbReference type="EMBL" id="KAF9956613.1"/>
    </source>
</evidence>
<keyword evidence="2" id="KW-0812">Transmembrane</keyword>
<feature type="transmembrane region" description="Helical" evidence="2">
    <location>
        <begin position="45"/>
        <end position="67"/>
    </location>
</feature>
<keyword evidence="5" id="KW-1185">Reference proteome</keyword>
<evidence type="ECO:0000313" key="5">
    <source>
        <dbReference type="Proteomes" id="UP000738359"/>
    </source>
</evidence>
<dbReference type="EMBL" id="JAAAHY010000827">
    <property type="protein sequence ID" value="KAF9956613.1"/>
    <property type="molecule type" value="Genomic_DNA"/>
</dbReference>
<dbReference type="Proteomes" id="UP000738359">
    <property type="component" value="Unassembled WGS sequence"/>
</dbReference>
<gene>
    <name evidence="4" type="ORF">BGZ70_009816</name>
</gene>
<name>A0A9P6J0J9_MORAP</name>
<evidence type="ECO:0000256" key="3">
    <source>
        <dbReference type="SAM" id="SignalP"/>
    </source>
</evidence>
<dbReference type="AlphaFoldDB" id="A0A9P6J0J9"/>
<keyword evidence="2" id="KW-0472">Membrane</keyword>
<feature type="compositionally biased region" description="Basic and acidic residues" evidence="1">
    <location>
        <begin position="524"/>
        <end position="534"/>
    </location>
</feature>
<feature type="transmembrane region" description="Helical" evidence="2">
    <location>
        <begin position="112"/>
        <end position="132"/>
    </location>
</feature>
<feature type="region of interest" description="Disordered" evidence="1">
    <location>
        <begin position="524"/>
        <end position="544"/>
    </location>
</feature>
<feature type="signal peptide" evidence="3">
    <location>
        <begin position="1"/>
        <end position="25"/>
    </location>
</feature>
<dbReference type="OrthoDB" id="2434664at2759"/>
<reference evidence="4" key="1">
    <citation type="journal article" date="2020" name="Fungal Divers.">
        <title>Resolving the Mortierellaceae phylogeny through synthesis of multi-gene phylogenetics and phylogenomics.</title>
        <authorList>
            <person name="Vandepol N."/>
            <person name="Liber J."/>
            <person name="Desiro A."/>
            <person name="Na H."/>
            <person name="Kennedy M."/>
            <person name="Barry K."/>
            <person name="Grigoriev I.V."/>
            <person name="Miller A.N."/>
            <person name="O'Donnell K."/>
            <person name="Stajich J.E."/>
            <person name="Bonito G."/>
        </authorList>
    </citation>
    <scope>NUCLEOTIDE SEQUENCE</scope>
    <source>
        <strain evidence="4">CK1249</strain>
    </source>
</reference>
<keyword evidence="3" id="KW-0732">Signal</keyword>
<evidence type="ECO:0000256" key="1">
    <source>
        <dbReference type="SAM" id="MobiDB-lite"/>
    </source>
</evidence>
<comment type="caution">
    <text evidence="4">The sequence shown here is derived from an EMBL/GenBank/DDBJ whole genome shotgun (WGS) entry which is preliminary data.</text>
</comment>
<protein>
    <submittedName>
        <fullName evidence="4">Uncharacterized protein</fullName>
    </submittedName>
</protein>
<sequence length="544" mass="61166">MFMHFNTRSFLLAWIALSLLSVVWSAPAGDNSTEGEDTPGRLYRWIAIASGAVINIFIGGYAGLTNILETEGRWTQRLEFVRDENKWWAGMSTIVLTAFAMDVAAFSKGESVDATILLLAAEVGIVFFVYVVQGTLHAEFRLIVWLAWTGSSRTGCDLPEGAKIGGILASGHRGAHLVAKKARYESKVEIPGYGATFSPKIKQDLMTVLKQTPETERRTADEVFEYVEVNKTVKKFVYPQQELGQTKVSILWGGGSCELFSRRVSRGITGYTLDRIRSSYSLINVDEKKWMFVAGGIVSRNKGLYPWKLMCGLVEGVVFIDEVETTSKWRPRSAKTSRSQYLVESKAQFGGLGDGFCLAVVEIALLMQDIPNSMVIRALRGNVEQQQSEKLWKIRELFEGMELQRAMYECQYMTLCAKLNWYSKTNDERPDLIMGMMYATYKNWSYSLGRDEQGVRDIVERELAGLLDHPFTVKSHLDTLINVGAYLGIPKGNRREVISRVSSKFAEEGALWTIFTEDIMVQAEKKSEKPETPTRPESSIVDLE</sequence>
<keyword evidence="2" id="KW-1133">Transmembrane helix</keyword>
<organism evidence="4 5">
    <name type="scientific">Mortierella alpina</name>
    <name type="common">Oleaginous fungus</name>
    <name type="synonym">Mortierella renispora</name>
    <dbReference type="NCBI Taxonomy" id="64518"/>
    <lineage>
        <taxon>Eukaryota</taxon>
        <taxon>Fungi</taxon>
        <taxon>Fungi incertae sedis</taxon>
        <taxon>Mucoromycota</taxon>
        <taxon>Mortierellomycotina</taxon>
        <taxon>Mortierellomycetes</taxon>
        <taxon>Mortierellales</taxon>
        <taxon>Mortierellaceae</taxon>
        <taxon>Mortierella</taxon>
    </lineage>
</organism>
<feature type="chain" id="PRO_5040301918" evidence="3">
    <location>
        <begin position="26"/>
        <end position="544"/>
    </location>
</feature>
<feature type="transmembrane region" description="Helical" evidence="2">
    <location>
        <begin position="87"/>
        <end position="106"/>
    </location>
</feature>
<evidence type="ECO:0000256" key="2">
    <source>
        <dbReference type="SAM" id="Phobius"/>
    </source>
</evidence>
<accession>A0A9P6J0J9</accession>
<proteinExistence type="predicted"/>